<proteinExistence type="predicted"/>
<keyword evidence="2" id="KW-1185">Reference proteome</keyword>
<gene>
    <name evidence="1" type="ORF">SAMN05421863_110310</name>
</gene>
<dbReference type="Proteomes" id="UP000183287">
    <property type="component" value="Unassembled WGS sequence"/>
</dbReference>
<dbReference type="AlphaFoldDB" id="A0A1I4WAW1"/>
<evidence type="ECO:0000313" key="2">
    <source>
        <dbReference type="Proteomes" id="UP000183287"/>
    </source>
</evidence>
<reference evidence="2" key="1">
    <citation type="submission" date="2016-10" db="EMBL/GenBank/DDBJ databases">
        <authorList>
            <person name="Varghese N."/>
            <person name="Submissions S."/>
        </authorList>
    </citation>
    <scope>NUCLEOTIDE SEQUENCE [LARGE SCALE GENOMIC DNA]</scope>
    <source>
        <strain evidence="2">Nm44</strain>
    </source>
</reference>
<organism evidence="1 2">
    <name type="scientific">Nitrosomonas communis</name>
    <dbReference type="NCBI Taxonomy" id="44574"/>
    <lineage>
        <taxon>Bacteria</taxon>
        <taxon>Pseudomonadati</taxon>
        <taxon>Pseudomonadota</taxon>
        <taxon>Betaproteobacteria</taxon>
        <taxon>Nitrosomonadales</taxon>
        <taxon>Nitrosomonadaceae</taxon>
        <taxon>Nitrosomonas</taxon>
    </lineage>
</organism>
<dbReference type="RefSeq" id="WP_074907158.1">
    <property type="nucleotide sequence ID" value="NZ_FOUB01000103.1"/>
</dbReference>
<dbReference type="EMBL" id="FOUB01000103">
    <property type="protein sequence ID" value="SFN10370.1"/>
    <property type="molecule type" value="Genomic_DNA"/>
</dbReference>
<evidence type="ECO:0008006" key="3">
    <source>
        <dbReference type="Google" id="ProtNLM"/>
    </source>
</evidence>
<name>A0A1I4WAW1_9PROT</name>
<sequence>MCPFSIRVAIEVGSACHWVAFGLPDGKVLEEFDIIQYACSFDEFFRRVEAVDQHYPLPVAVAMEGFNGWARPLDGSIRRHGYGLCSVNNLKLVLYKEIFPTPAKTDAIDVCSILE</sequence>
<accession>A0A1I4WAW1</accession>
<evidence type="ECO:0000313" key="1">
    <source>
        <dbReference type="EMBL" id="SFN10370.1"/>
    </source>
</evidence>
<protein>
    <recommendedName>
        <fullName evidence="3">Transposase</fullName>
    </recommendedName>
</protein>